<dbReference type="PANTHER" id="PTHR43611:SF3">
    <property type="entry name" value="FLAVIN MONONUCLEOTIDE HYDROLASE 1, CHLOROPLATIC"/>
    <property type="match status" value="1"/>
</dbReference>
<dbReference type="InterPro" id="IPR023198">
    <property type="entry name" value="PGP-like_dom2"/>
</dbReference>
<dbReference type="InterPro" id="IPR006439">
    <property type="entry name" value="HAD-SF_hydro_IA"/>
</dbReference>
<gene>
    <name evidence="1" type="ORF">A2994_01970</name>
</gene>
<protein>
    <recommendedName>
        <fullName evidence="3">Haloacid dehalogenase</fullName>
    </recommendedName>
</protein>
<reference evidence="1 2" key="1">
    <citation type="journal article" date="2016" name="Nat. Commun.">
        <title>Thousands of microbial genomes shed light on interconnected biogeochemical processes in an aquifer system.</title>
        <authorList>
            <person name="Anantharaman K."/>
            <person name="Brown C.T."/>
            <person name="Hug L.A."/>
            <person name="Sharon I."/>
            <person name="Castelle C.J."/>
            <person name="Probst A.J."/>
            <person name="Thomas B.C."/>
            <person name="Singh A."/>
            <person name="Wilkins M.J."/>
            <person name="Karaoz U."/>
            <person name="Brodie E.L."/>
            <person name="Williams K.H."/>
            <person name="Hubbard S.S."/>
            <person name="Banfield J.F."/>
        </authorList>
    </citation>
    <scope>NUCLEOTIDE SEQUENCE [LARGE SCALE GENOMIC DNA]</scope>
</reference>
<comment type="caution">
    <text evidence="1">The sequence shown here is derived from an EMBL/GenBank/DDBJ whole genome shotgun (WGS) entry which is preliminary data.</text>
</comment>
<sequence length="199" mass="22614">MIKVVIFDIGGVLVENSYFPLLCQLADQSDLNLADLQNFAAPFFDQVMLGEMSEAELFDKISQHFNLAESGAELDARIGDLFMPIDPVWGYVEQLQGRYRLAILSDLGSGWINRHEHAFDIDHYFEKLFYSSRLKMRKPDPRFYQHLLSEMGVVAEECVFIDDKPSNVEAACKLGIHGIIYQNPAQLRQDLARLGVAIN</sequence>
<dbReference type="SFLD" id="SFLDS00003">
    <property type="entry name" value="Haloacid_Dehalogenase"/>
    <property type="match status" value="1"/>
</dbReference>
<dbReference type="NCBIfam" id="TIGR01509">
    <property type="entry name" value="HAD-SF-IA-v3"/>
    <property type="match status" value="1"/>
</dbReference>
<dbReference type="STRING" id="1798539.A2994_01970"/>
<name>A0A1F4PQP8_UNCK3</name>
<dbReference type="SFLD" id="SFLDG01129">
    <property type="entry name" value="C1.5:_HAD__Beta-PGM__Phosphata"/>
    <property type="match status" value="1"/>
</dbReference>
<dbReference type="Gene3D" id="1.10.150.240">
    <property type="entry name" value="Putative phosphatase, domain 2"/>
    <property type="match status" value="1"/>
</dbReference>
<dbReference type="InterPro" id="IPR036412">
    <property type="entry name" value="HAD-like_sf"/>
</dbReference>
<dbReference type="CDD" id="cd02603">
    <property type="entry name" value="HAD_sEH-N_like"/>
    <property type="match status" value="1"/>
</dbReference>
<dbReference type="Proteomes" id="UP000179010">
    <property type="component" value="Unassembled WGS sequence"/>
</dbReference>
<accession>A0A1F4PQP8</accession>
<dbReference type="EMBL" id="METE01000004">
    <property type="protein sequence ID" value="OGB85372.1"/>
    <property type="molecule type" value="Genomic_DNA"/>
</dbReference>
<evidence type="ECO:0000313" key="1">
    <source>
        <dbReference type="EMBL" id="OGB85372.1"/>
    </source>
</evidence>
<dbReference type="Pfam" id="PF00702">
    <property type="entry name" value="Hydrolase"/>
    <property type="match status" value="1"/>
</dbReference>
<evidence type="ECO:0000313" key="2">
    <source>
        <dbReference type="Proteomes" id="UP000179010"/>
    </source>
</evidence>
<dbReference type="PANTHER" id="PTHR43611">
    <property type="entry name" value="ALPHA-D-GLUCOSE 1-PHOSPHATE PHOSPHATASE"/>
    <property type="match status" value="1"/>
</dbReference>
<dbReference type="AlphaFoldDB" id="A0A1F4PQP8"/>
<dbReference type="InterPro" id="IPR023214">
    <property type="entry name" value="HAD_sf"/>
</dbReference>
<evidence type="ECO:0008006" key="3">
    <source>
        <dbReference type="Google" id="ProtNLM"/>
    </source>
</evidence>
<dbReference type="Gene3D" id="3.40.50.1000">
    <property type="entry name" value="HAD superfamily/HAD-like"/>
    <property type="match status" value="1"/>
</dbReference>
<organism evidence="1 2">
    <name type="scientific">candidate division Kazan bacterium RIFCSPLOWO2_01_FULL_48_13</name>
    <dbReference type="NCBI Taxonomy" id="1798539"/>
    <lineage>
        <taxon>Bacteria</taxon>
        <taxon>Bacteria division Kazan-3B-28</taxon>
    </lineage>
</organism>
<proteinExistence type="predicted"/>
<dbReference type="SUPFAM" id="SSF56784">
    <property type="entry name" value="HAD-like"/>
    <property type="match status" value="1"/>
</dbReference>